<dbReference type="SMART" id="SM00267">
    <property type="entry name" value="GGDEF"/>
    <property type="match status" value="1"/>
</dbReference>
<reference evidence="4 5" key="1">
    <citation type="submission" date="2019-08" db="EMBL/GenBank/DDBJ databases">
        <title>Complete genome sequence of Candidatus Uab amorphum.</title>
        <authorList>
            <person name="Shiratori T."/>
            <person name="Suzuki S."/>
            <person name="Kakizawa Y."/>
            <person name="Ishida K."/>
        </authorList>
    </citation>
    <scope>NUCLEOTIDE SEQUENCE [LARGE SCALE GENOMIC DNA]</scope>
    <source>
        <strain evidence="4 5">SRT547</strain>
    </source>
</reference>
<dbReference type="Pfam" id="PF00990">
    <property type="entry name" value="GGDEF"/>
    <property type="match status" value="1"/>
</dbReference>
<dbReference type="RefSeq" id="WP_151968963.1">
    <property type="nucleotide sequence ID" value="NZ_AP019860.1"/>
</dbReference>
<evidence type="ECO:0000259" key="3">
    <source>
        <dbReference type="PROSITE" id="PS50887"/>
    </source>
</evidence>
<dbReference type="KEGG" id="uam:UABAM_03195"/>
<sequence length="317" mass="36143">MLANTNHAQLARKIFEATSCAIMVTDSSGNIVAINKAFTKVTGYHPQEILGENPRILQSGRQSKEFYTKFWQTLREKGSWQGEFWNRRKDGEIYLQWANISSITDDDKIHYVAIFSDITTVKSEEKKLRKMAYYDHLTSLPNRLLLCERLEHAITTAKRRQSMVAVLFVDLDNFKTINDSLGHDVGDQFLQDVAKKMASSVRENDTVARIGGDEFVIILEDIKEAKNCELVAYKIITSVSEVIVKDLQAGASVGISVGPMDGYEAQTLLKKADIAMYKAKCSGKNNFAFYEKDIEYDLKTKRINHSALRKTERHHWF</sequence>
<dbReference type="InterPro" id="IPR000014">
    <property type="entry name" value="PAS"/>
</dbReference>
<dbReference type="PROSITE" id="PS50113">
    <property type="entry name" value="PAC"/>
    <property type="match status" value="1"/>
</dbReference>
<dbReference type="Gene3D" id="3.30.70.270">
    <property type="match status" value="1"/>
</dbReference>
<name>A0A5S9IN86_UABAM</name>
<organism evidence="4 5">
    <name type="scientific">Uabimicrobium amorphum</name>
    <dbReference type="NCBI Taxonomy" id="2596890"/>
    <lineage>
        <taxon>Bacteria</taxon>
        <taxon>Pseudomonadati</taxon>
        <taxon>Planctomycetota</taxon>
        <taxon>Candidatus Uabimicrobiia</taxon>
        <taxon>Candidatus Uabimicrobiales</taxon>
        <taxon>Candidatus Uabimicrobiaceae</taxon>
        <taxon>Candidatus Uabimicrobium</taxon>
    </lineage>
</organism>
<feature type="domain" description="GGDEF" evidence="3">
    <location>
        <begin position="162"/>
        <end position="292"/>
    </location>
</feature>
<dbReference type="InterPro" id="IPR035965">
    <property type="entry name" value="PAS-like_dom_sf"/>
</dbReference>
<dbReference type="SUPFAM" id="SSF55073">
    <property type="entry name" value="Nucleotide cyclase"/>
    <property type="match status" value="1"/>
</dbReference>
<dbReference type="PROSITE" id="PS50112">
    <property type="entry name" value="PAS"/>
    <property type="match status" value="1"/>
</dbReference>
<feature type="domain" description="PAC" evidence="2">
    <location>
        <begin position="80"/>
        <end position="130"/>
    </location>
</feature>
<protein>
    <submittedName>
        <fullName evidence="4">Bifunctional diguanylatecyclase/phosphodiesterase</fullName>
    </submittedName>
</protein>
<dbReference type="Proteomes" id="UP000326354">
    <property type="component" value="Chromosome"/>
</dbReference>
<dbReference type="FunFam" id="3.30.70.270:FF:000001">
    <property type="entry name" value="Diguanylate cyclase domain protein"/>
    <property type="match status" value="1"/>
</dbReference>
<proteinExistence type="predicted"/>
<gene>
    <name evidence="4" type="ORF">UABAM_03195</name>
</gene>
<accession>A0A5S9IN86</accession>
<dbReference type="CDD" id="cd00130">
    <property type="entry name" value="PAS"/>
    <property type="match status" value="1"/>
</dbReference>
<keyword evidence="5" id="KW-1185">Reference proteome</keyword>
<dbReference type="GO" id="GO:0003824">
    <property type="term" value="F:catalytic activity"/>
    <property type="evidence" value="ECO:0007669"/>
    <property type="project" value="UniProtKB-ARBA"/>
</dbReference>
<dbReference type="PROSITE" id="PS50887">
    <property type="entry name" value="GGDEF"/>
    <property type="match status" value="1"/>
</dbReference>
<dbReference type="InterPro" id="IPR000160">
    <property type="entry name" value="GGDEF_dom"/>
</dbReference>
<feature type="domain" description="PAS" evidence="1">
    <location>
        <begin position="7"/>
        <end position="53"/>
    </location>
</feature>
<dbReference type="InterPro" id="IPR029787">
    <property type="entry name" value="Nucleotide_cyclase"/>
</dbReference>
<dbReference type="OrthoDB" id="244535at2"/>
<dbReference type="InterPro" id="IPR052163">
    <property type="entry name" value="DGC-Regulatory_Protein"/>
</dbReference>
<dbReference type="NCBIfam" id="TIGR00229">
    <property type="entry name" value="sensory_box"/>
    <property type="match status" value="1"/>
</dbReference>
<dbReference type="InterPro" id="IPR043128">
    <property type="entry name" value="Rev_trsase/Diguanyl_cyclase"/>
</dbReference>
<evidence type="ECO:0000259" key="2">
    <source>
        <dbReference type="PROSITE" id="PS50113"/>
    </source>
</evidence>
<dbReference type="Gene3D" id="3.30.450.20">
    <property type="entry name" value="PAS domain"/>
    <property type="match status" value="1"/>
</dbReference>
<evidence type="ECO:0000313" key="4">
    <source>
        <dbReference type="EMBL" id="BBM84834.1"/>
    </source>
</evidence>
<dbReference type="EMBL" id="AP019860">
    <property type="protein sequence ID" value="BBM84834.1"/>
    <property type="molecule type" value="Genomic_DNA"/>
</dbReference>
<evidence type="ECO:0000259" key="1">
    <source>
        <dbReference type="PROSITE" id="PS50112"/>
    </source>
</evidence>
<dbReference type="CDD" id="cd01949">
    <property type="entry name" value="GGDEF"/>
    <property type="match status" value="1"/>
</dbReference>
<dbReference type="PANTHER" id="PTHR46663:SF3">
    <property type="entry name" value="SLL0267 PROTEIN"/>
    <property type="match status" value="1"/>
</dbReference>
<dbReference type="SMART" id="SM00091">
    <property type="entry name" value="PAS"/>
    <property type="match status" value="1"/>
</dbReference>
<dbReference type="AlphaFoldDB" id="A0A5S9IN86"/>
<dbReference type="PANTHER" id="PTHR46663">
    <property type="entry name" value="DIGUANYLATE CYCLASE DGCT-RELATED"/>
    <property type="match status" value="1"/>
</dbReference>
<dbReference type="Pfam" id="PF13426">
    <property type="entry name" value="PAS_9"/>
    <property type="match status" value="1"/>
</dbReference>
<dbReference type="NCBIfam" id="TIGR00254">
    <property type="entry name" value="GGDEF"/>
    <property type="match status" value="1"/>
</dbReference>
<dbReference type="InterPro" id="IPR000700">
    <property type="entry name" value="PAS-assoc_C"/>
</dbReference>
<dbReference type="SUPFAM" id="SSF55785">
    <property type="entry name" value="PYP-like sensor domain (PAS domain)"/>
    <property type="match status" value="1"/>
</dbReference>
<evidence type="ECO:0000313" key="5">
    <source>
        <dbReference type="Proteomes" id="UP000326354"/>
    </source>
</evidence>